<keyword evidence="2" id="KW-1185">Reference proteome</keyword>
<gene>
    <name evidence="1" type="ORF">OGM63_18385</name>
</gene>
<sequence>MSHNQTVKKILILAANPKDTVRLRLDQEVRDIEEGLQLAAQRDKFTLQQKWAVRSQDIRRAVLDFRPNIIHFSGHGSEAEGLSFEDEVGKEKFVTPEALGGLFKLFASHVECVLLNACYSEVQEERDRSTY</sequence>
<evidence type="ECO:0008006" key="3">
    <source>
        <dbReference type="Google" id="ProtNLM"/>
    </source>
</evidence>
<name>A0ABT3B262_9CYAN</name>
<reference evidence="1 2" key="1">
    <citation type="submission" date="2022-10" db="EMBL/GenBank/DDBJ databases">
        <title>Identification of biosynthetic pathway for the production of the potent trypsin inhibitor radiosumin.</title>
        <authorList>
            <person name="Fewer D.P."/>
            <person name="Delbaje E."/>
            <person name="Ouyang X."/>
            <person name="Agostino P.D."/>
            <person name="Wahlsten M."/>
            <person name="Jokela J."/>
            <person name="Permi P."/>
            <person name="Haapaniemi E."/>
            <person name="Koistinen H."/>
        </authorList>
    </citation>
    <scope>NUCLEOTIDE SEQUENCE [LARGE SCALE GENOMIC DNA]</scope>
    <source>
        <strain evidence="1 2">NIES-515</strain>
    </source>
</reference>
<proteinExistence type="predicted"/>
<comment type="caution">
    <text evidence="1">The sequence shown here is derived from an EMBL/GenBank/DDBJ whole genome shotgun (WGS) entry which is preliminary data.</text>
</comment>
<dbReference type="RefSeq" id="WP_263747102.1">
    <property type="nucleotide sequence ID" value="NZ_JAOWRF010000259.1"/>
</dbReference>
<dbReference type="Proteomes" id="UP001526143">
    <property type="component" value="Unassembled WGS sequence"/>
</dbReference>
<accession>A0ABT3B262</accession>
<organism evidence="1 2">
    <name type="scientific">Plectonema radiosum NIES-515</name>
    <dbReference type="NCBI Taxonomy" id="2986073"/>
    <lineage>
        <taxon>Bacteria</taxon>
        <taxon>Bacillati</taxon>
        <taxon>Cyanobacteriota</taxon>
        <taxon>Cyanophyceae</taxon>
        <taxon>Oscillatoriophycideae</taxon>
        <taxon>Oscillatoriales</taxon>
        <taxon>Microcoleaceae</taxon>
        <taxon>Plectonema</taxon>
    </lineage>
</organism>
<evidence type="ECO:0000313" key="2">
    <source>
        <dbReference type="Proteomes" id="UP001526143"/>
    </source>
</evidence>
<evidence type="ECO:0000313" key="1">
    <source>
        <dbReference type="EMBL" id="MCV3215457.1"/>
    </source>
</evidence>
<protein>
    <recommendedName>
        <fullName evidence="3">CHAT domain-containing protein</fullName>
    </recommendedName>
</protein>
<dbReference type="EMBL" id="JAOWRF010000259">
    <property type="protein sequence ID" value="MCV3215457.1"/>
    <property type="molecule type" value="Genomic_DNA"/>
</dbReference>